<keyword evidence="2" id="KW-0560">Oxidoreductase</keyword>
<dbReference type="PANTHER" id="PTHR43673:SF10">
    <property type="entry name" value="NADH DEHYDROGENASE_NAD(P)H NITROREDUCTASE XCC3605-RELATED"/>
    <property type="match status" value="1"/>
</dbReference>
<dbReference type="Pfam" id="PF00881">
    <property type="entry name" value="Nitroreductase"/>
    <property type="match status" value="1"/>
</dbReference>
<dbReference type="Gene3D" id="3.40.109.10">
    <property type="entry name" value="NADH Oxidase"/>
    <property type="match status" value="1"/>
</dbReference>
<dbReference type="RefSeq" id="WP_218032011.1">
    <property type="nucleotide sequence ID" value="NZ_BIFS01000001.1"/>
</dbReference>
<comment type="similarity">
    <text evidence="1">Belongs to the nitroreductase family.</text>
</comment>
<dbReference type="GO" id="GO:0016491">
    <property type="term" value="F:oxidoreductase activity"/>
    <property type="evidence" value="ECO:0007669"/>
    <property type="project" value="UniProtKB-KW"/>
</dbReference>
<keyword evidence="5" id="KW-1185">Reference proteome</keyword>
<evidence type="ECO:0000256" key="2">
    <source>
        <dbReference type="ARBA" id="ARBA00023002"/>
    </source>
</evidence>
<evidence type="ECO:0000259" key="3">
    <source>
        <dbReference type="Pfam" id="PF00881"/>
    </source>
</evidence>
<evidence type="ECO:0000313" key="4">
    <source>
        <dbReference type="EMBL" id="GCE21665.1"/>
    </source>
</evidence>
<dbReference type="AlphaFoldDB" id="A0A402ARE5"/>
<accession>A0A402ARE5</accession>
<comment type="caution">
    <text evidence="4">The sequence shown here is derived from an EMBL/GenBank/DDBJ whole genome shotgun (WGS) entry which is preliminary data.</text>
</comment>
<dbReference type="InterPro" id="IPR000415">
    <property type="entry name" value="Nitroreductase-like"/>
</dbReference>
<proteinExistence type="inferred from homology"/>
<dbReference type="PANTHER" id="PTHR43673">
    <property type="entry name" value="NAD(P)H NITROREDUCTASE YDGI-RELATED"/>
    <property type="match status" value="1"/>
</dbReference>
<sequence length="208" mass="23187">MSNTIDTPFLRKPATAEHPIHELISERWSPRAFANRPVEAEKLHSLFEAARWAASTANFQPWNFVFATREHPEEHARIVETLLENNAKWAQEAPVLVVAVAKLYDFAGREHNSLYDLGMAVGNLVTQAVHLGLVTHQMGGFVVDKARELLNIPEGYVPVAVIAIGYPGSPDTLHPVLRERELAPRARKPLNEFVFEGSWQQAAPDANA</sequence>
<evidence type="ECO:0000313" key="5">
    <source>
        <dbReference type="Proteomes" id="UP000287188"/>
    </source>
</evidence>
<dbReference type="Proteomes" id="UP000287188">
    <property type="component" value="Unassembled WGS sequence"/>
</dbReference>
<dbReference type="EMBL" id="BIFS01000001">
    <property type="protein sequence ID" value="GCE21665.1"/>
    <property type="molecule type" value="Genomic_DNA"/>
</dbReference>
<organism evidence="4 5">
    <name type="scientific">Dictyobacter kobayashii</name>
    <dbReference type="NCBI Taxonomy" id="2014872"/>
    <lineage>
        <taxon>Bacteria</taxon>
        <taxon>Bacillati</taxon>
        <taxon>Chloroflexota</taxon>
        <taxon>Ktedonobacteria</taxon>
        <taxon>Ktedonobacterales</taxon>
        <taxon>Dictyobacteraceae</taxon>
        <taxon>Dictyobacter</taxon>
    </lineage>
</organism>
<evidence type="ECO:0000256" key="1">
    <source>
        <dbReference type="ARBA" id="ARBA00007118"/>
    </source>
</evidence>
<feature type="domain" description="Nitroreductase" evidence="3">
    <location>
        <begin position="24"/>
        <end position="166"/>
    </location>
</feature>
<dbReference type="SUPFAM" id="SSF55469">
    <property type="entry name" value="FMN-dependent nitroreductase-like"/>
    <property type="match status" value="1"/>
</dbReference>
<reference evidence="5" key="1">
    <citation type="submission" date="2018-12" db="EMBL/GenBank/DDBJ databases">
        <title>Tengunoibacter tsumagoiensis gen. nov., sp. nov., Dictyobacter kobayashii sp. nov., D. alpinus sp. nov., and D. joshuensis sp. nov. and description of Dictyobacteraceae fam. nov. within the order Ktedonobacterales isolated from Tengu-no-mugimeshi.</title>
        <authorList>
            <person name="Wang C.M."/>
            <person name="Zheng Y."/>
            <person name="Sakai Y."/>
            <person name="Toyoda A."/>
            <person name="Minakuchi Y."/>
            <person name="Abe K."/>
            <person name="Yokota A."/>
            <person name="Yabe S."/>
        </authorList>
    </citation>
    <scope>NUCLEOTIDE SEQUENCE [LARGE SCALE GENOMIC DNA]</scope>
    <source>
        <strain evidence="5">Uno11</strain>
    </source>
</reference>
<protein>
    <submittedName>
        <fullName evidence="4">Oxidoreductase</fullName>
    </submittedName>
</protein>
<dbReference type="InterPro" id="IPR029479">
    <property type="entry name" value="Nitroreductase"/>
</dbReference>
<dbReference type="CDD" id="cd02138">
    <property type="entry name" value="TdsD-like"/>
    <property type="match status" value="1"/>
</dbReference>
<name>A0A402ARE5_9CHLR</name>
<gene>
    <name evidence="4" type="ORF">KDK_54650</name>
</gene>